<evidence type="ECO:0000256" key="6">
    <source>
        <dbReference type="ARBA" id="ARBA00022806"/>
    </source>
</evidence>
<dbReference type="InterPro" id="IPR038257">
    <property type="entry name" value="CRISPR-assoc_Cas3_HD_sf"/>
</dbReference>
<sequence length="761" mass="85502">MRQRNCYAHTKEGVRPEDGWEPVLEHLKRVAYGIEGCFPGAQAAAEIFRTSAWGEYLALTHDLGKYADGYQDYLLEATDEDRAQAPTRVDHSSFGALLAEKQRPFGTLLAQAIAGHHGGMPDYQELVDRLRRKQDLTAPYAPRELLELEVPELPPLQHISKGRDDKAFQLAFLVRMTFSALVDADFLATEWFMSPERALRRGRVMPPSLNALRRALDEHLSGLANNASPTELNRHRQQILQACRTRAEEKPGLFSLTVPTGGGKTLSSLAFGLEHATRHGLRRVIYAIPYTSIIEQNAEVFRGALASAGEGAVLEHHANFEPSEEDTWSRLASENWDAPLIVTTNVQMFESLFHNRPGRCRKLHHLADSVIILDEAQMLPVNLLKPTLMALNELVQNYGCTVVLCTATQPAIHWRQDEFEIGLEGVREIIPEPKTLAQALRRVTIEPVRTLTQDALAMELADLDRVLCVVHTKKQARELYKQLVERLTKEDDDASCFFLTTDLCAEHRTSVLQQIRERLEAEQPCRVVSTSLVEAGVDIDFPVVYRAIAGLDSIAQASGRCNREGKLPEPGRVVVFDTGEQPPAYARQAADDARAVMRQHKDLLSPRAIEAYFREHYWQNQDRWDHGARDRNGVKGPVMSCFSFDGSNMVLNFRTAAERYQLITDSTTPVVVPWNDVGRLLVDELRSLKYPADHSLMRRCQRLAVQVRSHALKSMLADGVIEEPPMARGIYILKYQQAYDPVLGLHPGAGMNPEWLIEGGV</sequence>
<dbReference type="EC" id="3.1.-.-" evidence="10"/>
<keyword evidence="8" id="KW-0051">Antiviral defense</keyword>
<dbReference type="GO" id="GO:0005524">
    <property type="term" value="F:ATP binding"/>
    <property type="evidence" value="ECO:0007669"/>
    <property type="project" value="UniProtKB-KW"/>
</dbReference>
<evidence type="ECO:0000256" key="1">
    <source>
        <dbReference type="ARBA" id="ARBA00006847"/>
    </source>
</evidence>
<dbReference type="KEGG" id="mcad:Pan265_24990"/>
<dbReference type="Proteomes" id="UP000320386">
    <property type="component" value="Chromosome"/>
</dbReference>
<keyword evidence="10" id="KW-0540">Nuclease</keyword>
<dbReference type="InterPro" id="IPR011545">
    <property type="entry name" value="DEAD/DEAH_box_helicase_dom"/>
</dbReference>
<dbReference type="NCBIfam" id="TIGR01596">
    <property type="entry name" value="cas3_HD"/>
    <property type="match status" value="1"/>
</dbReference>
<keyword evidence="6 10" id="KW-0347">Helicase</keyword>
<dbReference type="PROSITE" id="PS51643">
    <property type="entry name" value="HD_CAS3"/>
    <property type="match status" value="1"/>
</dbReference>
<name>A0A518C082_9BACT</name>
<dbReference type="Pfam" id="PF18019">
    <property type="entry name" value="Cas3_HD"/>
    <property type="match status" value="1"/>
</dbReference>
<dbReference type="GO" id="GO:0016787">
    <property type="term" value="F:hydrolase activity"/>
    <property type="evidence" value="ECO:0007669"/>
    <property type="project" value="UniProtKB-KW"/>
</dbReference>
<dbReference type="GO" id="GO:0051607">
    <property type="term" value="P:defense response to virus"/>
    <property type="evidence" value="ECO:0007669"/>
    <property type="project" value="UniProtKB-KW"/>
</dbReference>
<keyword evidence="5 10" id="KW-0378">Hydrolase</keyword>
<organism evidence="10 11">
    <name type="scientific">Mucisphaera calidilacus</name>
    <dbReference type="NCBI Taxonomy" id="2527982"/>
    <lineage>
        <taxon>Bacteria</taxon>
        <taxon>Pseudomonadati</taxon>
        <taxon>Planctomycetota</taxon>
        <taxon>Phycisphaerae</taxon>
        <taxon>Phycisphaerales</taxon>
        <taxon>Phycisphaeraceae</taxon>
        <taxon>Mucisphaera</taxon>
    </lineage>
</organism>
<reference evidence="10 11" key="1">
    <citation type="submission" date="2019-02" db="EMBL/GenBank/DDBJ databases">
        <title>Deep-cultivation of Planctomycetes and their phenomic and genomic characterization uncovers novel biology.</title>
        <authorList>
            <person name="Wiegand S."/>
            <person name="Jogler M."/>
            <person name="Boedeker C."/>
            <person name="Pinto D."/>
            <person name="Vollmers J."/>
            <person name="Rivas-Marin E."/>
            <person name="Kohn T."/>
            <person name="Peeters S.H."/>
            <person name="Heuer A."/>
            <person name="Rast P."/>
            <person name="Oberbeckmann S."/>
            <person name="Bunk B."/>
            <person name="Jeske O."/>
            <person name="Meyerdierks A."/>
            <person name="Storesund J.E."/>
            <person name="Kallscheuer N."/>
            <person name="Luecker S."/>
            <person name="Lage O.M."/>
            <person name="Pohl T."/>
            <person name="Merkel B.J."/>
            <person name="Hornburger P."/>
            <person name="Mueller R.-W."/>
            <person name="Bruemmer F."/>
            <person name="Labrenz M."/>
            <person name="Spormann A.M."/>
            <person name="Op den Camp H."/>
            <person name="Overmann J."/>
            <person name="Amann R."/>
            <person name="Jetten M.S.M."/>
            <person name="Mascher T."/>
            <person name="Medema M.H."/>
            <person name="Devos D.P."/>
            <person name="Kaster A.-K."/>
            <person name="Ovreas L."/>
            <person name="Rohde M."/>
            <person name="Galperin M.Y."/>
            <person name="Jogler C."/>
        </authorList>
    </citation>
    <scope>NUCLEOTIDE SEQUENCE [LARGE SCALE GENOMIC DNA]</scope>
    <source>
        <strain evidence="10 11">Pan265</strain>
    </source>
</reference>
<proteinExistence type="inferred from homology"/>
<dbReference type="GO" id="GO:0046872">
    <property type="term" value="F:metal ion binding"/>
    <property type="evidence" value="ECO:0007669"/>
    <property type="project" value="UniProtKB-KW"/>
</dbReference>
<evidence type="ECO:0000256" key="7">
    <source>
        <dbReference type="ARBA" id="ARBA00022840"/>
    </source>
</evidence>
<dbReference type="GO" id="GO:0003676">
    <property type="term" value="F:nucleic acid binding"/>
    <property type="evidence" value="ECO:0007669"/>
    <property type="project" value="InterPro"/>
</dbReference>
<dbReference type="GO" id="GO:0004386">
    <property type="term" value="F:helicase activity"/>
    <property type="evidence" value="ECO:0007669"/>
    <property type="project" value="UniProtKB-KW"/>
</dbReference>
<comment type="similarity">
    <text evidence="2">In the central section; belongs to the CRISPR-associated helicase Cas3 family.</text>
</comment>
<evidence type="ECO:0000256" key="5">
    <source>
        <dbReference type="ARBA" id="ARBA00022801"/>
    </source>
</evidence>
<evidence type="ECO:0000256" key="4">
    <source>
        <dbReference type="ARBA" id="ARBA00022741"/>
    </source>
</evidence>
<dbReference type="CDD" id="cd09641">
    <property type="entry name" value="Cas3''_I"/>
    <property type="match status" value="1"/>
</dbReference>
<dbReference type="RefSeq" id="WP_145446796.1">
    <property type="nucleotide sequence ID" value="NZ_CP036280.1"/>
</dbReference>
<accession>A0A518C082</accession>
<comment type="similarity">
    <text evidence="1">In the N-terminal section; belongs to the CRISPR-associated nuclease Cas3-HD family.</text>
</comment>
<gene>
    <name evidence="10" type="primary">cas3</name>
    <name evidence="10" type="ORF">Pan265_24990</name>
</gene>
<keyword evidence="7" id="KW-0067">ATP-binding</keyword>
<dbReference type="Gene3D" id="1.10.3210.30">
    <property type="match status" value="1"/>
</dbReference>
<protein>
    <submittedName>
        <fullName evidence="10">CRISPR-associated endonuclease/helicase Cas3</fullName>
        <ecNumber evidence="10">3.1.-.-</ecNumber>
    </submittedName>
</protein>
<dbReference type="OrthoDB" id="9810236at2"/>
<dbReference type="SUPFAM" id="SSF52540">
    <property type="entry name" value="P-loop containing nucleoside triphosphate hydrolases"/>
    <property type="match status" value="1"/>
</dbReference>
<dbReference type="SMART" id="SM00487">
    <property type="entry name" value="DEXDc"/>
    <property type="match status" value="1"/>
</dbReference>
<evidence type="ECO:0000256" key="8">
    <source>
        <dbReference type="ARBA" id="ARBA00023118"/>
    </source>
</evidence>
<evidence type="ECO:0000313" key="10">
    <source>
        <dbReference type="EMBL" id="QDU72627.1"/>
    </source>
</evidence>
<dbReference type="InterPro" id="IPR006483">
    <property type="entry name" value="CRISPR-assoc_Cas3_HD"/>
</dbReference>
<dbReference type="Pfam" id="PF22590">
    <property type="entry name" value="Cas3-like_C_2"/>
    <property type="match status" value="1"/>
</dbReference>
<keyword evidence="4" id="KW-0547">Nucleotide-binding</keyword>
<dbReference type="Gene3D" id="3.40.50.300">
    <property type="entry name" value="P-loop containing nucleotide triphosphate hydrolases"/>
    <property type="match status" value="2"/>
</dbReference>
<dbReference type="GO" id="GO:0004519">
    <property type="term" value="F:endonuclease activity"/>
    <property type="evidence" value="ECO:0007669"/>
    <property type="project" value="UniProtKB-KW"/>
</dbReference>
<dbReference type="EMBL" id="CP036280">
    <property type="protein sequence ID" value="QDU72627.1"/>
    <property type="molecule type" value="Genomic_DNA"/>
</dbReference>
<evidence type="ECO:0000313" key="11">
    <source>
        <dbReference type="Proteomes" id="UP000320386"/>
    </source>
</evidence>
<keyword evidence="3" id="KW-0479">Metal-binding</keyword>
<dbReference type="AlphaFoldDB" id="A0A518C082"/>
<dbReference type="Pfam" id="PF00270">
    <property type="entry name" value="DEAD"/>
    <property type="match status" value="1"/>
</dbReference>
<evidence type="ECO:0000259" key="9">
    <source>
        <dbReference type="PROSITE" id="PS51643"/>
    </source>
</evidence>
<dbReference type="CDD" id="cd17930">
    <property type="entry name" value="DEXHc_cas3"/>
    <property type="match status" value="1"/>
</dbReference>
<dbReference type="InterPro" id="IPR054712">
    <property type="entry name" value="Cas3-like_dom"/>
</dbReference>
<feature type="domain" description="HD Cas3-type" evidence="9">
    <location>
        <begin position="16"/>
        <end position="187"/>
    </location>
</feature>
<keyword evidence="11" id="KW-1185">Reference proteome</keyword>
<evidence type="ECO:0000256" key="2">
    <source>
        <dbReference type="ARBA" id="ARBA00009046"/>
    </source>
</evidence>
<keyword evidence="10" id="KW-0255">Endonuclease</keyword>
<dbReference type="InterPro" id="IPR027417">
    <property type="entry name" value="P-loop_NTPase"/>
</dbReference>
<evidence type="ECO:0000256" key="3">
    <source>
        <dbReference type="ARBA" id="ARBA00022723"/>
    </source>
</evidence>
<dbReference type="InterPro" id="IPR014001">
    <property type="entry name" value="Helicase_ATP-bd"/>
</dbReference>